<dbReference type="CDD" id="cd17929">
    <property type="entry name" value="DEXHc_priA"/>
    <property type="match status" value="1"/>
</dbReference>
<dbReference type="InterPro" id="IPR041222">
    <property type="entry name" value="PriA_3primeBD"/>
</dbReference>
<evidence type="ECO:0000259" key="14">
    <source>
        <dbReference type="PROSITE" id="PS51194"/>
    </source>
</evidence>
<evidence type="ECO:0000256" key="1">
    <source>
        <dbReference type="ARBA" id="ARBA00022515"/>
    </source>
</evidence>
<gene>
    <name evidence="12 15" type="primary">priA</name>
    <name evidence="15" type="ORF">F9B85_01980</name>
</gene>
<dbReference type="RefSeq" id="WP_151617951.1">
    <property type="nucleotide sequence ID" value="NZ_WBXO01000001.1"/>
</dbReference>
<dbReference type="Proteomes" id="UP000468766">
    <property type="component" value="Unassembled WGS sequence"/>
</dbReference>
<keyword evidence="2 12" id="KW-0235">DNA replication</keyword>
<evidence type="ECO:0000313" key="15">
    <source>
        <dbReference type="EMBL" id="KAB2954474.1"/>
    </source>
</evidence>
<feature type="binding site" evidence="12">
    <location>
        <position position="461"/>
    </location>
    <ligand>
        <name>Zn(2+)</name>
        <dbReference type="ChEBI" id="CHEBI:29105"/>
        <label>1</label>
    </ligand>
</feature>
<name>A0A6I0EVP3_9FIRM</name>
<feature type="domain" description="Helicase C-terminal" evidence="14">
    <location>
        <begin position="496"/>
        <end position="665"/>
    </location>
</feature>
<dbReference type="AlphaFoldDB" id="A0A6I0EVP3"/>
<reference evidence="15 16" key="1">
    <citation type="submission" date="2019-10" db="EMBL/GenBank/DDBJ databases">
        <title>Whole-genome sequence of the extremophile Heliorestis acidaminivorans DSM 24790.</title>
        <authorList>
            <person name="Kyndt J.A."/>
            <person name="Meyer T.E."/>
        </authorList>
    </citation>
    <scope>NUCLEOTIDE SEQUENCE [LARGE SCALE GENOMIC DNA]</scope>
    <source>
        <strain evidence="15 16">DSM 24790</strain>
    </source>
</reference>
<evidence type="ECO:0000256" key="6">
    <source>
        <dbReference type="ARBA" id="ARBA00022806"/>
    </source>
</evidence>
<keyword evidence="5 12" id="KW-0378">Hydrolase</keyword>
<evidence type="ECO:0000256" key="3">
    <source>
        <dbReference type="ARBA" id="ARBA00022723"/>
    </source>
</evidence>
<dbReference type="Pfam" id="PF18074">
    <property type="entry name" value="PriA_C"/>
    <property type="match status" value="1"/>
</dbReference>
<dbReference type="NCBIfam" id="TIGR00595">
    <property type="entry name" value="priA"/>
    <property type="match status" value="1"/>
</dbReference>
<feature type="binding site" evidence="12">
    <location>
        <position position="470"/>
    </location>
    <ligand>
        <name>Zn(2+)</name>
        <dbReference type="ChEBI" id="CHEBI:29105"/>
        <label>2</label>
    </ligand>
</feature>
<dbReference type="GO" id="GO:0006302">
    <property type="term" value="P:double-strand break repair"/>
    <property type="evidence" value="ECO:0007669"/>
    <property type="project" value="InterPro"/>
</dbReference>
<dbReference type="Pfam" id="PF00270">
    <property type="entry name" value="DEAD"/>
    <property type="match status" value="1"/>
</dbReference>
<dbReference type="PROSITE" id="PS51194">
    <property type="entry name" value="HELICASE_CTER"/>
    <property type="match status" value="1"/>
</dbReference>
<keyword evidence="3 12" id="KW-0479">Metal-binding</keyword>
<comment type="subunit">
    <text evidence="12">Component of the replication restart primosome.</text>
</comment>
<evidence type="ECO:0000256" key="9">
    <source>
        <dbReference type="ARBA" id="ARBA00023125"/>
    </source>
</evidence>
<evidence type="ECO:0000256" key="12">
    <source>
        <dbReference type="HAMAP-Rule" id="MF_00983"/>
    </source>
</evidence>
<feature type="binding site" evidence="12">
    <location>
        <position position="464"/>
    </location>
    <ligand>
        <name>Zn(2+)</name>
        <dbReference type="ChEBI" id="CHEBI:29105"/>
        <label>1</label>
    </ligand>
</feature>
<comment type="cofactor">
    <cofactor evidence="12">
        <name>Zn(2+)</name>
        <dbReference type="ChEBI" id="CHEBI:29105"/>
    </cofactor>
    <text evidence="12">Binds 2 zinc ions per subunit.</text>
</comment>
<feature type="binding site" evidence="12">
    <location>
        <position position="473"/>
    </location>
    <ligand>
        <name>Zn(2+)</name>
        <dbReference type="ChEBI" id="CHEBI:29105"/>
        <label>2</label>
    </ligand>
</feature>
<dbReference type="Pfam" id="PF00271">
    <property type="entry name" value="Helicase_C"/>
    <property type="match status" value="1"/>
</dbReference>
<comment type="caution">
    <text evidence="15">The sequence shown here is derived from an EMBL/GenBank/DDBJ whole genome shotgun (WGS) entry which is preliminary data.</text>
</comment>
<accession>A0A6I0EVP3</accession>
<dbReference type="Pfam" id="PF17764">
    <property type="entry name" value="PriA_3primeBD"/>
    <property type="match status" value="1"/>
</dbReference>
<dbReference type="FunFam" id="3.40.50.300:FF:000489">
    <property type="entry name" value="Primosome assembly protein PriA"/>
    <property type="match status" value="1"/>
</dbReference>
<dbReference type="GO" id="GO:0006269">
    <property type="term" value="P:DNA replication, synthesis of primer"/>
    <property type="evidence" value="ECO:0007669"/>
    <property type="project" value="UniProtKB-KW"/>
</dbReference>
<comment type="catalytic activity">
    <reaction evidence="11 12">
        <text>ATP + H2O = ADP + phosphate + H(+)</text>
        <dbReference type="Rhea" id="RHEA:13065"/>
        <dbReference type="ChEBI" id="CHEBI:15377"/>
        <dbReference type="ChEBI" id="CHEBI:15378"/>
        <dbReference type="ChEBI" id="CHEBI:30616"/>
        <dbReference type="ChEBI" id="CHEBI:43474"/>
        <dbReference type="ChEBI" id="CHEBI:456216"/>
        <dbReference type="EC" id="5.6.2.4"/>
    </reaction>
</comment>
<dbReference type="InterPro" id="IPR040498">
    <property type="entry name" value="PriA_CRR"/>
</dbReference>
<dbReference type="GO" id="GO:0016787">
    <property type="term" value="F:hydrolase activity"/>
    <property type="evidence" value="ECO:0007669"/>
    <property type="project" value="UniProtKB-KW"/>
</dbReference>
<dbReference type="HAMAP" id="MF_00983">
    <property type="entry name" value="PriA"/>
    <property type="match status" value="1"/>
</dbReference>
<dbReference type="CDD" id="cd18804">
    <property type="entry name" value="SF2_C_priA"/>
    <property type="match status" value="1"/>
</dbReference>
<evidence type="ECO:0000256" key="4">
    <source>
        <dbReference type="ARBA" id="ARBA00022741"/>
    </source>
</evidence>
<feature type="binding site" evidence="12">
    <location>
        <position position="488"/>
    </location>
    <ligand>
        <name>Zn(2+)</name>
        <dbReference type="ChEBI" id="CHEBI:29105"/>
        <label>2</label>
    </ligand>
</feature>
<dbReference type="SUPFAM" id="SSF52540">
    <property type="entry name" value="P-loop containing nucleoside triphosphate hydrolases"/>
    <property type="match status" value="2"/>
</dbReference>
<proteinExistence type="inferred from homology"/>
<dbReference type="GO" id="GO:0006310">
    <property type="term" value="P:DNA recombination"/>
    <property type="evidence" value="ECO:0007669"/>
    <property type="project" value="InterPro"/>
</dbReference>
<comment type="similarity">
    <text evidence="12">Belongs to the helicase family. PriA subfamily.</text>
</comment>
<dbReference type="InterPro" id="IPR041236">
    <property type="entry name" value="PriA_C"/>
</dbReference>
<dbReference type="InterPro" id="IPR027417">
    <property type="entry name" value="P-loop_NTPase"/>
</dbReference>
<dbReference type="Gene3D" id="3.40.1440.60">
    <property type="entry name" value="PriA, 3(prime) DNA-binding domain"/>
    <property type="match status" value="1"/>
</dbReference>
<dbReference type="GO" id="GO:1990077">
    <property type="term" value="C:primosome complex"/>
    <property type="evidence" value="ECO:0007669"/>
    <property type="project" value="UniProtKB-UniRule"/>
</dbReference>
<dbReference type="InterPro" id="IPR011545">
    <property type="entry name" value="DEAD/DEAH_box_helicase_dom"/>
</dbReference>
<dbReference type="GO" id="GO:0005524">
    <property type="term" value="F:ATP binding"/>
    <property type="evidence" value="ECO:0007669"/>
    <property type="project" value="UniProtKB-UniRule"/>
</dbReference>
<dbReference type="Pfam" id="PF18319">
    <property type="entry name" value="Zn_ribbon_PriA"/>
    <property type="match status" value="1"/>
</dbReference>
<evidence type="ECO:0000256" key="8">
    <source>
        <dbReference type="ARBA" id="ARBA00022840"/>
    </source>
</evidence>
<dbReference type="PROSITE" id="PS51192">
    <property type="entry name" value="HELICASE_ATP_BIND_1"/>
    <property type="match status" value="1"/>
</dbReference>
<dbReference type="PANTHER" id="PTHR30580:SF0">
    <property type="entry name" value="PRIMOSOMAL PROTEIN N"/>
    <property type="match status" value="1"/>
</dbReference>
<dbReference type="SMART" id="SM00490">
    <property type="entry name" value="HELICc"/>
    <property type="match status" value="1"/>
</dbReference>
<dbReference type="GO" id="GO:0043138">
    <property type="term" value="F:3'-5' DNA helicase activity"/>
    <property type="evidence" value="ECO:0007669"/>
    <property type="project" value="UniProtKB-EC"/>
</dbReference>
<keyword evidence="16" id="KW-1185">Reference proteome</keyword>
<keyword evidence="7 12" id="KW-0862">Zinc</keyword>
<dbReference type="InterPro" id="IPR005259">
    <property type="entry name" value="PriA"/>
</dbReference>
<dbReference type="GO" id="GO:0003677">
    <property type="term" value="F:DNA binding"/>
    <property type="evidence" value="ECO:0007669"/>
    <property type="project" value="UniProtKB-UniRule"/>
</dbReference>
<feature type="binding site" evidence="12">
    <location>
        <position position="491"/>
    </location>
    <ligand>
        <name>Zn(2+)</name>
        <dbReference type="ChEBI" id="CHEBI:29105"/>
        <label>2</label>
    </ligand>
</feature>
<dbReference type="SMART" id="SM00487">
    <property type="entry name" value="DEXDc"/>
    <property type="match status" value="1"/>
</dbReference>
<feature type="domain" description="Helicase ATP-binding" evidence="13">
    <location>
        <begin position="232"/>
        <end position="399"/>
    </location>
</feature>
<dbReference type="Gene3D" id="3.40.50.300">
    <property type="entry name" value="P-loop containing nucleotide triphosphate hydrolases"/>
    <property type="match status" value="2"/>
</dbReference>
<dbReference type="GO" id="GO:0006270">
    <property type="term" value="P:DNA replication initiation"/>
    <property type="evidence" value="ECO:0007669"/>
    <property type="project" value="TreeGrafter"/>
</dbReference>
<evidence type="ECO:0000313" key="16">
    <source>
        <dbReference type="Proteomes" id="UP000468766"/>
    </source>
</evidence>
<feature type="binding site" evidence="12">
    <location>
        <position position="504"/>
    </location>
    <ligand>
        <name>Zn(2+)</name>
        <dbReference type="ChEBI" id="CHEBI:29105"/>
        <label>1</label>
    </ligand>
</feature>
<evidence type="ECO:0000256" key="5">
    <source>
        <dbReference type="ARBA" id="ARBA00022801"/>
    </source>
</evidence>
<dbReference type="EMBL" id="WBXO01000001">
    <property type="protein sequence ID" value="KAB2954474.1"/>
    <property type="molecule type" value="Genomic_DNA"/>
</dbReference>
<keyword evidence="10 12" id="KW-0413">Isomerase</keyword>
<dbReference type="InterPro" id="IPR042115">
    <property type="entry name" value="PriA_3primeBD_sf"/>
</dbReference>
<dbReference type="GO" id="GO:0008270">
    <property type="term" value="F:zinc ion binding"/>
    <property type="evidence" value="ECO:0007669"/>
    <property type="project" value="UniProtKB-UniRule"/>
</dbReference>
<evidence type="ECO:0000256" key="7">
    <source>
        <dbReference type="ARBA" id="ARBA00022833"/>
    </source>
</evidence>
<evidence type="ECO:0000256" key="11">
    <source>
        <dbReference type="ARBA" id="ARBA00048988"/>
    </source>
</evidence>
<keyword evidence="9 12" id="KW-0238">DNA-binding</keyword>
<protein>
    <recommendedName>
        <fullName evidence="12">Replication restart protein PriA</fullName>
    </recommendedName>
    <alternativeName>
        <fullName evidence="12">ATP-dependent DNA helicase PriA</fullName>
        <ecNumber evidence="12">5.6.2.4</ecNumber>
    </alternativeName>
    <alternativeName>
        <fullName evidence="12">DNA 3'-5' helicase PriA</fullName>
    </alternativeName>
</protein>
<keyword evidence="4 12" id="KW-0547">Nucleotide-binding</keyword>
<keyword evidence="1 12" id="KW-0639">Primosome</keyword>
<comment type="catalytic activity">
    <reaction evidence="12">
        <text>Couples ATP hydrolysis with the unwinding of duplex DNA by translocating in the 3'-5' direction.</text>
        <dbReference type="EC" id="5.6.2.4"/>
    </reaction>
</comment>
<organism evidence="15 16">
    <name type="scientific">Heliorestis acidaminivorans</name>
    <dbReference type="NCBI Taxonomy" id="553427"/>
    <lineage>
        <taxon>Bacteria</taxon>
        <taxon>Bacillati</taxon>
        <taxon>Bacillota</taxon>
        <taxon>Clostridia</taxon>
        <taxon>Eubacteriales</taxon>
        <taxon>Heliobacteriaceae</taxon>
        <taxon>Heliorestis</taxon>
    </lineage>
</organism>
<feature type="binding site" evidence="12">
    <location>
        <position position="501"/>
    </location>
    <ligand>
        <name>Zn(2+)</name>
        <dbReference type="ChEBI" id="CHEBI:29105"/>
        <label>1</label>
    </ligand>
</feature>
<dbReference type="EC" id="5.6.2.4" evidence="12"/>
<dbReference type="PANTHER" id="PTHR30580">
    <property type="entry name" value="PRIMOSOMAL PROTEIN N"/>
    <property type="match status" value="1"/>
</dbReference>
<dbReference type="OrthoDB" id="9759544at2"/>
<keyword evidence="8 12" id="KW-0067">ATP-binding</keyword>
<evidence type="ECO:0000256" key="2">
    <source>
        <dbReference type="ARBA" id="ARBA00022705"/>
    </source>
</evidence>
<dbReference type="InterPro" id="IPR001650">
    <property type="entry name" value="Helicase_C-like"/>
</dbReference>
<comment type="function">
    <text evidence="12">Initiates the restart of stalled replication forks, which reloads the replicative helicase on sites other than the origin of replication. Recognizes and binds to abandoned replication forks and remodels them to uncover a helicase loading site. Promotes assembly of the primosome at these replication forks.</text>
</comment>
<dbReference type="InterPro" id="IPR014001">
    <property type="entry name" value="Helicase_ATP-bd"/>
</dbReference>
<sequence>MKEEDSTKQSLAQVIIDSTHSNLDRPFHYFIPEEMRALVAPGIEVYVPFNHRVIRGWIMAIDDELPDHIAYHSLQKIVAVNEQYRLQKDLISLVPWLSETLLCSQSEVLKAIAPVGVEKKLQEWIFLPEKLSKEQLYLWQGLDPDSAEILTRLNNAAGRKIKKKTLLTNKSENTSIALQRLLKDRLVEVKKILSSGKRSSPKSSSSKIIVEEPRKHQLTLEQAKVLKEIEKSMQEKIFRIFLLHGVTGSGKTEVYIEAAKKVLARHQQVLYLVPEIALTPQTGRRLMERFGSSKVVVLHSALPEAVRRKEWQRIASGEVEIVIGARSAVFAPLPDLGLVIVDEEHEPSYRQEKDPKYHARDVAIQRATIHGATVLLGSATPSLESYEKAKRGLYSILELKNRARGQSMPIVEIVDMRHELSEGHKGMISRPLHKAIEERLRRQEQVILYLNRRGFSTFVLCRECGHIVNCSRCSISMVYHRSGEKLHCHYCQKKEAVPTTCPQCRSKSIRFFGTGTQKIEAELMNLYPEVPILRMDRDVAQQSGSMEEVIDKFARGEAPILIGTQMIAKGLDFPRVTLVGVLSADASLHVSDFRAAERTFQLLSQVAGRAGRAEKIGEVFLQSYCPEHYCLEAVKNHDYLSFYYREIQIRHQLGYPPYSRLAQFLFTGAEDEEVQSAAQNWTEILNHISKEVNIPLDVWGPAPASIHRVEERFRWMVTARLEGTGTDLLRYLIRLTKHSYQEQKRKPKGVALSISIDSSDL</sequence>
<keyword evidence="6 12" id="KW-0347">Helicase</keyword>
<evidence type="ECO:0000259" key="13">
    <source>
        <dbReference type="PROSITE" id="PS51192"/>
    </source>
</evidence>
<evidence type="ECO:0000256" key="10">
    <source>
        <dbReference type="ARBA" id="ARBA00023235"/>
    </source>
</evidence>